<evidence type="ECO:0000313" key="13">
    <source>
        <dbReference type="Proteomes" id="UP001175271"/>
    </source>
</evidence>
<evidence type="ECO:0000256" key="9">
    <source>
        <dbReference type="ARBA" id="ARBA00023136"/>
    </source>
</evidence>
<keyword evidence="13" id="KW-1185">Reference proteome</keyword>
<dbReference type="Proteomes" id="UP001175271">
    <property type="component" value="Unassembled WGS sequence"/>
</dbReference>
<reference evidence="12" key="1">
    <citation type="submission" date="2023-06" db="EMBL/GenBank/DDBJ databases">
        <title>Genomic analysis of the entomopathogenic nematode Steinernema hermaphroditum.</title>
        <authorList>
            <person name="Schwarz E.M."/>
            <person name="Heppert J.K."/>
            <person name="Baniya A."/>
            <person name="Schwartz H.T."/>
            <person name="Tan C.-H."/>
            <person name="Antoshechkin I."/>
            <person name="Sternberg P.W."/>
            <person name="Goodrich-Blair H."/>
            <person name="Dillman A.R."/>
        </authorList>
    </citation>
    <scope>NUCLEOTIDE SEQUENCE</scope>
    <source>
        <strain evidence="12">PS9179</strain>
        <tissue evidence="12">Whole animal</tissue>
    </source>
</reference>
<keyword evidence="3 10" id="KW-0812">Transmembrane</keyword>
<keyword evidence="7" id="KW-0862">Zinc</keyword>
<comment type="subcellular location">
    <subcellularLocation>
        <location evidence="1">Membrane</location>
        <topology evidence="1">Multi-pass membrane protein</topology>
    </subcellularLocation>
</comment>
<dbReference type="AlphaFoldDB" id="A0AA39I640"/>
<evidence type="ECO:0000256" key="8">
    <source>
        <dbReference type="ARBA" id="ARBA00022989"/>
    </source>
</evidence>
<evidence type="ECO:0000259" key="11">
    <source>
        <dbReference type="PROSITE" id="PS51292"/>
    </source>
</evidence>
<feature type="domain" description="RING-CH-type" evidence="11">
    <location>
        <begin position="15"/>
        <end position="75"/>
    </location>
</feature>
<feature type="transmembrane region" description="Helical" evidence="10">
    <location>
        <begin position="139"/>
        <end position="162"/>
    </location>
</feature>
<evidence type="ECO:0000256" key="10">
    <source>
        <dbReference type="SAM" id="Phobius"/>
    </source>
</evidence>
<dbReference type="Gene3D" id="3.30.40.10">
    <property type="entry name" value="Zinc/RING finger domain, C3HC4 (zinc finger)"/>
    <property type="match status" value="1"/>
</dbReference>
<evidence type="ECO:0000256" key="1">
    <source>
        <dbReference type="ARBA" id="ARBA00004141"/>
    </source>
</evidence>
<dbReference type="EMBL" id="JAUCMV010000002">
    <property type="protein sequence ID" value="KAK0418525.1"/>
    <property type="molecule type" value="Genomic_DNA"/>
</dbReference>
<dbReference type="GO" id="GO:0016020">
    <property type="term" value="C:membrane"/>
    <property type="evidence" value="ECO:0007669"/>
    <property type="project" value="UniProtKB-SubCell"/>
</dbReference>
<dbReference type="SUPFAM" id="SSF57850">
    <property type="entry name" value="RING/U-box"/>
    <property type="match status" value="1"/>
</dbReference>
<gene>
    <name evidence="12" type="ORF">QR680_013614</name>
</gene>
<evidence type="ECO:0000256" key="5">
    <source>
        <dbReference type="ARBA" id="ARBA00022771"/>
    </source>
</evidence>
<comment type="caution">
    <text evidence="12">The sequence shown here is derived from an EMBL/GenBank/DDBJ whole genome shotgun (WGS) entry which is preliminary data.</text>
</comment>
<evidence type="ECO:0000256" key="6">
    <source>
        <dbReference type="ARBA" id="ARBA00022786"/>
    </source>
</evidence>
<sequence length="183" mass="21256">MTSAGAYERTASERLRSARSLQCRICLAEDEKQNLISPCKCRGTQANVHVSCLSHLFEIMNTTTCQVCKEEYVMERKGLKAWREWSWPKPLSESWEDELDFRCAVLWSLFVARMFYMFVARGPTEMFEKVSGVLGDGKLYNFWWTSFALNMVYYSSILYSVVDNWIAANSAYSWKDNKGKNVK</sequence>
<evidence type="ECO:0000256" key="7">
    <source>
        <dbReference type="ARBA" id="ARBA00022833"/>
    </source>
</evidence>
<dbReference type="PANTHER" id="PTHR46065:SF5">
    <property type="entry name" value="RING-CH-TYPE DOMAIN-CONTAINING PROTEIN"/>
    <property type="match status" value="1"/>
</dbReference>
<dbReference type="SMART" id="SM00744">
    <property type="entry name" value="RINGv"/>
    <property type="match status" value="1"/>
</dbReference>
<protein>
    <recommendedName>
        <fullName evidence="11">RING-CH-type domain-containing protein</fullName>
    </recommendedName>
</protein>
<proteinExistence type="predicted"/>
<accession>A0AA39I640</accession>
<keyword evidence="9 10" id="KW-0472">Membrane</keyword>
<organism evidence="12 13">
    <name type="scientific">Steinernema hermaphroditum</name>
    <dbReference type="NCBI Taxonomy" id="289476"/>
    <lineage>
        <taxon>Eukaryota</taxon>
        <taxon>Metazoa</taxon>
        <taxon>Ecdysozoa</taxon>
        <taxon>Nematoda</taxon>
        <taxon>Chromadorea</taxon>
        <taxon>Rhabditida</taxon>
        <taxon>Tylenchina</taxon>
        <taxon>Panagrolaimomorpha</taxon>
        <taxon>Strongyloidoidea</taxon>
        <taxon>Steinernematidae</taxon>
        <taxon>Steinernema</taxon>
    </lineage>
</organism>
<dbReference type="Pfam" id="PF12906">
    <property type="entry name" value="RINGv"/>
    <property type="match status" value="1"/>
</dbReference>
<dbReference type="InterPro" id="IPR011016">
    <property type="entry name" value="Znf_RING-CH"/>
</dbReference>
<keyword evidence="6" id="KW-0833">Ubl conjugation pathway</keyword>
<keyword evidence="4" id="KW-0479">Metal-binding</keyword>
<dbReference type="PROSITE" id="PS51292">
    <property type="entry name" value="ZF_RING_CH"/>
    <property type="match status" value="1"/>
</dbReference>
<evidence type="ECO:0000313" key="12">
    <source>
        <dbReference type="EMBL" id="KAK0418525.1"/>
    </source>
</evidence>
<dbReference type="GO" id="GO:0004842">
    <property type="term" value="F:ubiquitin-protein transferase activity"/>
    <property type="evidence" value="ECO:0007669"/>
    <property type="project" value="TreeGrafter"/>
</dbReference>
<feature type="transmembrane region" description="Helical" evidence="10">
    <location>
        <begin position="99"/>
        <end position="119"/>
    </location>
</feature>
<dbReference type="InterPro" id="IPR013083">
    <property type="entry name" value="Znf_RING/FYVE/PHD"/>
</dbReference>
<evidence type="ECO:0000256" key="4">
    <source>
        <dbReference type="ARBA" id="ARBA00022723"/>
    </source>
</evidence>
<dbReference type="GO" id="GO:0016567">
    <property type="term" value="P:protein ubiquitination"/>
    <property type="evidence" value="ECO:0007669"/>
    <property type="project" value="TreeGrafter"/>
</dbReference>
<dbReference type="GO" id="GO:0008270">
    <property type="term" value="F:zinc ion binding"/>
    <property type="evidence" value="ECO:0007669"/>
    <property type="project" value="UniProtKB-KW"/>
</dbReference>
<keyword evidence="8 10" id="KW-1133">Transmembrane helix</keyword>
<keyword evidence="2" id="KW-0808">Transferase</keyword>
<evidence type="ECO:0000256" key="2">
    <source>
        <dbReference type="ARBA" id="ARBA00022679"/>
    </source>
</evidence>
<name>A0AA39I640_9BILA</name>
<keyword evidence="5" id="KW-0863">Zinc-finger</keyword>
<evidence type="ECO:0000256" key="3">
    <source>
        <dbReference type="ARBA" id="ARBA00022692"/>
    </source>
</evidence>
<dbReference type="PANTHER" id="PTHR46065">
    <property type="entry name" value="E3 UBIQUITIN-PROTEIN LIGASE MARCH 2/3 FAMILY MEMBER"/>
    <property type="match status" value="1"/>
</dbReference>